<reference evidence="2 3" key="1">
    <citation type="journal article" date="2019" name="Sci. Rep.">
        <title>Orb-weaving spider Araneus ventricosus genome elucidates the spidroin gene catalogue.</title>
        <authorList>
            <person name="Kono N."/>
            <person name="Nakamura H."/>
            <person name="Ohtoshi R."/>
            <person name="Moran D.A.P."/>
            <person name="Shinohara A."/>
            <person name="Yoshida Y."/>
            <person name="Fujiwara M."/>
            <person name="Mori M."/>
            <person name="Tomita M."/>
            <person name="Arakawa K."/>
        </authorList>
    </citation>
    <scope>NUCLEOTIDE SEQUENCE [LARGE SCALE GENOMIC DNA]</scope>
</reference>
<dbReference type="AlphaFoldDB" id="A0A4Y2HV71"/>
<keyword evidence="1" id="KW-0812">Transmembrane</keyword>
<comment type="caution">
    <text evidence="2">The sequence shown here is derived from an EMBL/GenBank/DDBJ whole genome shotgun (WGS) entry which is preliminary data.</text>
</comment>
<feature type="transmembrane region" description="Helical" evidence="1">
    <location>
        <begin position="92"/>
        <end position="116"/>
    </location>
</feature>
<dbReference type="EMBL" id="BGPR01002183">
    <property type="protein sequence ID" value="GBM69188.1"/>
    <property type="molecule type" value="Genomic_DNA"/>
</dbReference>
<evidence type="ECO:0000313" key="2">
    <source>
        <dbReference type="EMBL" id="GBM69188.1"/>
    </source>
</evidence>
<keyword evidence="1" id="KW-1133">Transmembrane helix</keyword>
<organism evidence="2 3">
    <name type="scientific">Araneus ventricosus</name>
    <name type="common">Orbweaver spider</name>
    <name type="synonym">Epeira ventricosa</name>
    <dbReference type="NCBI Taxonomy" id="182803"/>
    <lineage>
        <taxon>Eukaryota</taxon>
        <taxon>Metazoa</taxon>
        <taxon>Ecdysozoa</taxon>
        <taxon>Arthropoda</taxon>
        <taxon>Chelicerata</taxon>
        <taxon>Arachnida</taxon>
        <taxon>Araneae</taxon>
        <taxon>Araneomorphae</taxon>
        <taxon>Entelegynae</taxon>
        <taxon>Araneoidea</taxon>
        <taxon>Araneidae</taxon>
        <taxon>Araneus</taxon>
    </lineage>
</organism>
<gene>
    <name evidence="2" type="ORF">AVEN_103114_1</name>
</gene>
<proteinExistence type="predicted"/>
<feature type="transmembrane region" description="Helical" evidence="1">
    <location>
        <begin position="21"/>
        <end position="45"/>
    </location>
</feature>
<evidence type="ECO:0000313" key="3">
    <source>
        <dbReference type="Proteomes" id="UP000499080"/>
    </source>
</evidence>
<sequence>MKSLAVEKCKRQALKPRAVNWILINKQAVGVFTAGLISFLCQHVYLMTGRLVKSYRTNLKRSLRTRVLPIYLFREIEDLKALVSVVETVDEAFNLCSLVLYAALCASTFVTINIFMSVEILPIGMKVMTAWNCIMTMKAFYNITTSGSSITEEGEVLKKTGLECSGNECADQLAKEDITKGDSFLLPKPLSYLKAEIKSAALSIWQGNWDNGETGRSTHDIVPRVSNKPAGWKREEIMFVTGHGPFA</sequence>
<accession>A0A4Y2HV71</accession>
<dbReference type="OrthoDB" id="6437556at2759"/>
<keyword evidence="1" id="KW-0472">Membrane</keyword>
<keyword evidence="3" id="KW-1185">Reference proteome</keyword>
<evidence type="ECO:0000256" key="1">
    <source>
        <dbReference type="SAM" id="Phobius"/>
    </source>
</evidence>
<protein>
    <submittedName>
        <fullName evidence="2">Uncharacterized protein</fullName>
    </submittedName>
</protein>
<name>A0A4Y2HV71_ARAVE</name>
<dbReference type="Proteomes" id="UP000499080">
    <property type="component" value="Unassembled WGS sequence"/>
</dbReference>